<sequence length="128" mass="15279">MHSTECKTHTFLEIYPFREASSLLSKRKHKKHHLERKRGLSKIPLATFCRTKEIKKLFNRTLTCSVDDSLVPNSFPRPPFKESSLWPNFHEVDHPQPCSFDIRRNILRNRAKMESDSKWKKICFDHEK</sequence>
<name>A0A8X6F8J1_TRICU</name>
<dbReference type="AlphaFoldDB" id="A0A8X6F8J1"/>
<comment type="caution">
    <text evidence="1">The sequence shown here is derived from an EMBL/GenBank/DDBJ whole genome shotgun (WGS) entry which is preliminary data.</text>
</comment>
<dbReference type="OrthoDB" id="10412006at2759"/>
<evidence type="ECO:0000313" key="1">
    <source>
        <dbReference type="EMBL" id="GFQ73312.1"/>
    </source>
</evidence>
<gene>
    <name evidence="1" type="ORF">TNCT_360221</name>
</gene>
<accession>A0A8X6F8J1</accession>
<dbReference type="Proteomes" id="UP000887116">
    <property type="component" value="Unassembled WGS sequence"/>
</dbReference>
<organism evidence="1 2">
    <name type="scientific">Trichonephila clavata</name>
    <name type="common">Joro spider</name>
    <name type="synonym">Nephila clavata</name>
    <dbReference type="NCBI Taxonomy" id="2740835"/>
    <lineage>
        <taxon>Eukaryota</taxon>
        <taxon>Metazoa</taxon>
        <taxon>Ecdysozoa</taxon>
        <taxon>Arthropoda</taxon>
        <taxon>Chelicerata</taxon>
        <taxon>Arachnida</taxon>
        <taxon>Araneae</taxon>
        <taxon>Araneomorphae</taxon>
        <taxon>Entelegynae</taxon>
        <taxon>Araneoidea</taxon>
        <taxon>Nephilidae</taxon>
        <taxon>Trichonephila</taxon>
    </lineage>
</organism>
<protein>
    <submittedName>
        <fullName evidence="1">Uncharacterized protein</fullName>
    </submittedName>
</protein>
<evidence type="ECO:0000313" key="2">
    <source>
        <dbReference type="Proteomes" id="UP000887116"/>
    </source>
</evidence>
<proteinExistence type="predicted"/>
<reference evidence="1" key="1">
    <citation type="submission" date="2020-07" db="EMBL/GenBank/DDBJ databases">
        <title>Multicomponent nature underlies the extraordinary mechanical properties of spider dragline silk.</title>
        <authorList>
            <person name="Kono N."/>
            <person name="Nakamura H."/>
            <person name="Mori M."/>
            <person name="Yoshida Y."/>
            <person name="Ohtoshi R."/>
            <person name="Malay A.D."/>
            <person name="Moran D.A.P."/>
            <person name="Tomita M."/>
            <person name="Numata K."/>
            <person name="Arakawa K."/>
        </authorList>
    </citation>
    <scope>NUCLEOTIDE SEQUENCE</scope>
</reference>
<dbReference type="EMBL" id="BMAO01001438">
    <property type="protein sequence ID" value="GFQ73312.1"/>
    <property type="molecule type" value="Genomic_DNA"/>
</dbReference>
<keyword evidence="2" id="KW-1185">Reference proteome</keyword>